<organism evidence="1 2">
    <name type="scientific">Cryobacterium ruanii</name>
    <dbReference type="NCBI Taxonomy" id="1259197"/>
    <lineage>
        <taxon>Bacteria</taxon>
        <taxon>Bacillati</taxon>
        <taxon>Actinomycetota</taxon>
        <taxon>Actinomycetes</taxon>
        <taxon>Micrococcales</taxon>
        <taxon>Microbacteriaceae</taxon>
        <taxon>Cryobacterium</taxon>
    </lineage>
</organism>
<evidence type="ECO:0000313" key="1">
    <source>
        <dbReference type="EMBL" id="TFD67794.1"/>
    </source>
</evidence>
<protein>
    <submittedName>
        <fullName evidence="1">Uncharacterized protein</fullName>
    </submittedName>
</protein>
<dbReference type="Gene3D" id="3.30.450.40">
    <property type="match status" value="1"/>
</dbReference>
<proteinExistence type="predicted"/>
<keyword evidence="2" id="KW-1185">Reference proteome</keyword>
<accession>A0A4R9AQ93</accession>
<dbReference type="EMBL" id="SOHK01000007">
    <property type="protein sequence ID" value="TFD67794.1"/>
    <property type="molecule type" value="Genomic_DNA"/>
</dbReference>
<sequence length="110" mass="11674">MRAGYAFPLTMGSLDIGAVSLFSQGSQALTLGQIADAETLAQIATDQAVAIPDIDRTGDKWAKFRTGALAQGFASMHAVPLRLRAMTIGILQERVIRKRGCSPAAATRDQ</sequence>
<comment type="caution">
    <text evidence="1">The sequence shown here is derived from an EMBL/GenBank/DDBJ whole genome shotgun (WGS) entry which is preliminary data.</text>
</comment>
<dbReference type="Proteomes" id="UP000298154">
    <property type="component" value="Unassembled WGS sequence"/>
</dbReference>
<name>A0A4R9AQ93_9MICO</name>
<dbReference type="AlphaFoldDB" id="A0A4R9AQ93"/>
<gene>
    <name evidence="1" type="ORF">E3T47_04050</name>
</gene>
<reference evidence="1 2" key="1">
    <citation type="submission" date="2019-03" db="EMBL/GenBank/DDBJ databases">
        <title>Genomics of glacier-inhabiting Cryobacterium strains.</title>
        <authorList>
            <person name="Liu Q."/>
            <person name="Xin Y.-H."/>
        </authorList>
    </citation>
    <scope>NUCLEOTIDE SEQUENCE [LARGE SCALE GENOMIC DNA]</scope>
    <source>
        <strain evidence="1 2">Sr36</strain>
    </source>
</reference>
<dbReference type="InterPro" id="IPR029016">
    <property type="entry name" value="GAF-like_dom_sf"/>
</dbReference>
<evidence type="ECO:0000313" key="2">
    <source>
        <dbReference type="Proteomes" id="UP000298154"/>
    </source>
</evidence>